<dbReference type="Proteomes" id="UP000298416">
    <property type="component" value="Unassembled WGS sequence"/>
</dbReference>
<proteinExistence type="predicted"/>
<dbReference type="EMBL" id="PNBA02000014">
    <property type="protein sequence ID" value="KAG6400948.1"/>
    <property type="molecule type" value="Genomic_DNA"/>
</dbReference>
<dbReference type="AlphaFoldDB" id="A0A8X8ZDS4"/>
<evidence type="ECO:0000313" key="2">
    <source>
        <dbReference type="EMBL" id="KAG6400948.1"/>
    </source>
</evidence>
<feature type="region of interest" description="Disordered" evidence="1">
    <location>
        <begin position="1"/>
        <end position="20"/>
    </location>
</feature>
<protein>
    <submittedName>
        <fullName evidence="2">Uncharacterized protein</fullName>
    </submittedName>
</protein>
<sequence length="195" mass="22769">MSDSRPSKFSSDDMMGANSMAKGDYTRRSWTDREEETLVLALKELVVNGWKSDNRFRERVGHIGSIDMLFKDQARPVDELSTHRTTSTRNGKKRNSKKRNSNDNVEGLIEMLGKMHNYTNTRLDSLSLRIWYEFDLSKARKDVYHLLGHLLGLSRKQKFDIGEIILQKVKHLDFFLGMQDDDRVAYVFRTLAKYE</sequence>
<name>A0A8X8ZDS4_SALSN</name>
<reference evidence="2" key="2">
    <citation type="submission" date="2020-08" db="EMBL/GenBank/DDBJ databases">
        <title>Plant Genome Project.</title>
        <authorList>
            <person name="Zhang R.-G."/>
        </authorList>
    </citation>
    <scope>NUCLEOTIDE SEQUENCE</scope>
    <source>
        <strain evidence="2">Huo1</strain>
        <tissue evidence="2">Leaf</tissue>
    </source>
</reference>
<reference evidence="2" key="1">
    <citation type="submission" date="2018-01" db="EMBL/GenBank/DDBJ databases">
        <authorList>
            <person name="Mao J.F."/>
        </authorList>
    </citation>
    <scope>NUCLEOTIDE SEQUENCE</scope>
    <source>
        <strain evidence="2">Huo1</strain>
        <tissue evidence="2">Leaf</tissue>
    </source>
</reference>
<gene>
    <name evidence="2" type="ORF">SASPL_137793</name>
</gene>
<organism evidence="2">
    <name type="scientific">Salvia splendens</name>
    <name type="common">Scarlet sage</name>
    <dbReference type="NCBI Taxonomy" id="180675"/>
    <lineage>
        <taxon>Eukaryota</taxon>
        <taxon>Viridiplantae</taxon>
        <taxon>Streptophyta</taxon>
        <taxon>Embryophyta</taxon>
        <taxon>Tracheophyta</taxon>
        <taxon>Spermatophyta</taxon>
        <taxon>Magnoliopsida</taxon>
        <taxon>eudicotyledons</taxon>
        <taxon>Gunneridae</taxon>
        <taxon>Pentapetalae</taxon>
        <taxon>asterids</taxon>
        <taxon>lamiids</taxon>
        <taxon>Lamiales</taxon>
        <taxon>Lamiaceae</taxon>
        <taxon>Nepetoideae</taxon>
        <taxon>Mentheae</taxon>
        <taxon>Salviinae</taxon>
        <taxon>Salvia</taxon>
        <taxon>Salvia subgen. Calosphace</taxon>
        <taxon>core Calosphace</taxon>
    </lineage>
</organism>
<evidence type="ECO:0000313" key="3">
    <source>
        <dbReference type="Proteomes" id="UP000298416"/>
    </source>
</evidence>
<keyword evidence="3" id="KW-1185">Reference proteome</keyword>
<comment type="caution">
    <text evidence="2">The sequence shown here is derived from an EMBL/GenBank/DDBJ whole genome shotgun (WGS) entry which is preliminary data.</text>
</comment>
<feature type="compositionally biased region" description="Basic residues" evidence="1">
    <location>
        <begin position="90"/>
        <end position="99"/>
    </location>
</feature>
<evidence type="ECO:0000256" key="1">
    <source>
        <dbReference type="SAM" id="MobiDB-lite"/>
    </source>
</evidence>
<feature type="region of interest" description="Disordered" evidence="1">
    <location>
        <begin position="77"/>
        <end position="103"/>
    </location>
</feature>
<accession>A0A8X8ZDS4</accession>